<evidence type="ECO:0000313" key="2">
    <source>
        <dbReference type="Proteomes" id="UP000236736"/>
    </source>
</evidence>
<reference evidence="2" key="1">
    <citation type="submission" date="2016-10" db="EMBL/GenBank/DDBJ databases">
        <authorList>
            <person name="Varghese N."/>
            <person name="Submissions S."/>
        </authorList>
    </citation>
    <scope>NUCLEOTIDE SEQUENCE [LARGE SCALE GENOMIC DNA]</scope>
    <source>
        <strain evidence="2">DSM 17298</strain>
    </source>
</reference>
<keyword evidence="2" id="KW-1185">Reference proteome</keyword>
<organism evidence="1 2">
    <name type="scientific">Algoriphagus boritolerans DSM 17298 = JCM 18970</name>
    <dbReference type="NCBI Taxonomy" id="1120964"/>
    <lineage>
        <taxon>Bacteria</taxon>
        <taxon>Pseudomonadati</taxon>
        <taxon>Bacteroidota</taxon>
        <taxon>Cytophagia</taxon>
        <taxon>Cytophagales</taxon>
        <taxon>Cyclobacteriaceae</taxon>
        <taxon>Algoriphagus</taxon>
    </lineage>
</organism>
<dbReference type="STRING" id="1120964.GCA_001313265_06654"/>
<dbReference type="Proteomes" id="UP000236736">
    <property type="component" value="Unassembled WGS sequence"/>
</dbReference>
<sequence length="290" mass="33752">MGLWCYLGTNFLNMPFKTSPVFHIFDQQHQEAKLLFLALGKQVKSKKAIELQLKLEFLELFADLMEKIDFESQNQGNDLFSPFKSLKKALRKTHHLKLVEGNLKSREEDSGLLYDSYRAYLLVQKRKIQKEAFELAVGSSLKIWDDFREKALLASRGIKPLTINTAINQLVQEELESIHKELKSPIHSQGFRDLFESLRKIIMLENLLIQLGFNPIFVNSIHDEIAQLKENLKPWYSNHLAFQTLSGFLAEKTSISKKYMEWIKELKEEKKSLSSEIEKQAFSFLNKILV</sequence>
<evidence type="ECO:0008006" key="3">
    <source>
        <dbReference type="Google" id="ProtNLM"/>
    </source>
</evidence>
<name>A0A1H5ZRP8_9BACT</name>
<accession>A0A1H5ZRP8</accession>
<protein>
    <recommendedName>
        <fullName evidence="3">CHAD domain-containing protein</fullName>
    </recommendedName>
</protein>
<proteinExistence type="predicted"/>
<dbReference type="AlphaFoldDB" id="A0A1H5ZRP8"/>
<gene>
    <name evidence="1" type="ORF">SAMN03080598_03700</name>
</gene>
<evidence type="ECO:0000313" key="1">
    <source>
        <dbReference type="EMBL" id="SEG39223.1"/>
    </source>
</evidence>
<dbReference type="EMBL" id="FNVR01000031">
    <property type="protein sequence ID" value="SEG39223.1"/>
    <property type="molecule type" value="Genomic_DNA"/>
</dbReference>